<proteinExistence type="inferred from homology"/>
<dbReference type="InterPro" id="IPR036291">
    <property type="entry name" value="NAD(P)-bd_dom_sf"/>
</dbReference>
<comment type="similarity">
    <text evidence="4">Belongs to the zinc-containing alcohol dehydrogenase family. Quinone oxidoreductase subfamily.</text>
</comment>
<comment type="subcellular location">
    <subcellularLocation>
        <location evidence="2">Mitochondrion matrix</location>
    </subcellularLocation>
    <subcellularLocation>
        <location evidence="1">Mitochondrion outer membrane</location>
    </subcellularLocation>
</comment>
<comment type="catalytic activity">
    <reaction evidence="14">
        <text>3-demethylubiquinone-10 + NADPH + 2 H(+) = 3-demethylubiquinol-10 + NADP(+)</text>
        <dbReference type="Rhea" id="RHEA:83247"/>
        <dbReference type="ChEBI" id="CHEBI:15378"/>
        <dbReference type="ChEBI" id="CHEBI:57783"/>
        <dbReference type="ChEBI" id="CHEBI:58349"/>
        <dbReference type="ChEBI" id="CHEBI:64182"/>
        <dbReference type="ChEBI" id="CHEBI:231824"/>
    </reaction>
</comment>
<evidence type="ECO:0000259" key="19">
    <source>
        <dbReference type="SMART" id="SM00829"/>
    </source>
</evidence>
<evidence type="ECO:0000256" key="2">
    <source>
        <dbReference type="ARBA" id="ARBA00004305"/>
    </source>
</evidence>
<dbReference type="AlphaFoldDB" id="A0AAE0R1U3"/>
<dbReference type="GO" id="GO:0006744">
    <property type="term" value="P:ubiquinone biosynthetic process"/>
    <property type="evidence" value="ECO:0007669"/>
    <property type="project" value="UniProtKB-KW"/>
</dbReference>
<dbReference type="PANTHER" id="PTHR11695">
    <property type="entry name" value="ALCOHOL DEHYDROGENASE RELATED"/>
    <property type="match status" value="1"/>
</dbReference>
<evidence type="ECO:0000256" key="1">
    <source>
        <dbReference type="ARBA" id="ARBA00004294"/>
    </source>
</evidence>
<evidence type="ECO:0000256" key="13">
    <source>
        <dbReference type="ARBA" id="ARBA00023136"/>
    </source>
</evidence>
<comment type="catalytic activity">
    <reaction evidence="15">
        <text>a 3-demethylubiquinone + NADH + 2 H(+) = a 3-demethylubiquinol + NAD(+)</text>
        <dbReference type="Rhea" id="RHEA:83235"/>
        <dbReference type="Rhea" id="RHEA-COMP:10914"/>
        <dbReference type="Rhea" id="RHEA-COMP:19654"/>
        <dbReference type="ChEBI" id="CHEBI:15378"/>
        <dbReference type="ChEBI" id="CHEBI:57540"/>
        <dbReference type="ChEBI" id="CHEBI:57945"/>
        <dbReference type="ChEBI" id="CHEBI:84422"/>
        <dbReference type="ChEBI" id="CHEBI:231825"/>
    </reaction>
</comment>
<evidence type="ECO:0000256" key="8">
    <source>
        <dbReference type="ARBA" id="ARBA00022857"/>
    </source>
</evidence>
<evidence type="ECO:0000256" key="9">
    <source>
        <dbReference type="ARBA" id="ARBA00022902"/>
    </source>
</evidence>
<dbReference type="GO" id="GO:0000166">
    <property type="term" value="F:nucleotide binding"/>
    <property type="evidence" value="ECO:0007669"/>
    <property type="project" value="UniProtKB-KW"/>
</dbReference>
<keyword evidence="8" id="KW-0521">NADP</keyword>
<evidence type="ECO:0000256" key="7">
    <source>
        <dbReference type="ARBA" id="ARBA00022787"/>
    </source>
</evidence>
<dbReference type="InterPro" id="IPR013154">
    <property type="entry name" value="ADH-like_N"/>
</dbReference>
<dbReference type="FunFam" id="3.90.180.10:FF:000009">
    <property type="entry name" value="Reticulon-4-interacting protein 1, mitochondrial"/>
    <property type="match status" value="1"/>
</dbReference>
<evidence type="ECO:0000256" key="14">
    <source>
        <dbReference type="ARBA" id="ARBA00050485"/>
    </source>
</evidence>
<dbReference type="InterPro" id="IPR011032">
    <property type="entry name" value="GroES-like_sf"/>
</dbReference>
<reference evidence="20" key="1">
    <citation type="submission" date="2023-06" db="EMBL/GenBank/DDBJ databases">
        <title>Male Hemibagrus guttatus genome.</title>
        <authorList>
            <person name="Bian C."/>
        </authorList>
    </citation>
    <scope>NUCLEOTIDE SEQUENCE</scope>
    <source>
        <strain evidence="20">Male_cb2023</strain>
        <tissue evidence="20">Muscle</tissue>
    </source>
</reference>
<evidence type="ECO:0000256" key="6">
    <source>
        <dbReference type="ARBA" id="ARBA00022741"/>
    </source>
</evidence>
<dbReference type="Gene3D" id="3.40.50.720">
    <property type="entry name" value="NAD(P)-binding Rossmann-like Domain"/>
    <property type="match status" value="1"/>
</dbReference>
<dbReference type="CDD" id="cd08248">
    <property type="entry name" value="RTN4I1"/>
    <property type="match status" value="1"/>
</dbReference>
<dbReference type="SUPFAM" id="SSF50129">
    <property type="entry name" value="GroES-like"/>
    <property type="match status" value="1"/>
</dbReference>
<protein>
    <recommendedName>
        <fullName evidence="18">NAD(P)H oxidoreductase RTN4IP1, mitochondrial</fullName>
    </recommendedName>
</protein>
<dbReference type="SMART" id="SM00829">
    <property type="entry name" value="PKS_ER"/>
    <property type="match status" value="1"/>
</dbReference>
<evidence type="ECO:0000313" key="20">
    <source>
        <dbReference type="EMBL" id="KAK3538007.1"/>
    </source>
</evidence>
<keyword evidence="12" id="KW-0496">Mitochondrion</keyword>
<comment type="catalytic activity">
    <reaction evidence="16">
        <text>3-demethylubiquinone-10 + NADH + 2 H(+) = 3-demethylubiquinol-10 + NAD(+)</text>
        <dbReference type="Rhea" id="RHEA:83243"/>
        <dbReference type="ChEBI" id="CHEBI:15378"/>
        <dbReference type="ChEBI" id="CHEBI:57540"/>
        <dbReference type="ChEBI" id="CHEBI:57945"/>
        <dbReference type="ChEBI" id="CHEBI:64182"/>
        <dbReference type="ChEBI" id="CHEBI:231824"/>
    </reaction>
</comment>
<dbReference type="PANTHER" id="PTHR11695:SF294">
    <property type="entry name" value="RETICULON-4-INTERACTING PROTEIN 1, MITOCHONDRIAL"/>
    <property type="match status" value="1"/>
</dbReference>
<feature type="domain" description="Enoyl reductase (ER)" evidence="19">
    <location>
        <begin position="53"/>
        <end position="377"/>
    </location>
</feature>
<dbReference type="Gene3D" id="3.90.180.10">
    <property type="entry name" value="Medium-chain alcohol dehydrogenases, catalytic domain"/>
    <property type="match status" value="2"/>
</dbReference>
<dbReference type="Pfam" id="PF13602">
    <property type="entry name" value="ADH_zinc_N_2"/>
    <property type="match status" value="1"/>
</dbReference>
<keyword evidence="10" id="KW-0809">Transit peptide</keyword>
<evidence type="ECO:0000256" key="5">
    <source>
        <dbReference type="ARBA" id="ARBA00022688"/>
    </source>
</evidence>
<sequence length="387" mass="42305">CILNTKPSSMHVFRKLVCGVCLRLNKHAASVKTFSTSSRLQSVMQAWVIDKYGDNSVLRFTKNAAFPVIHYPNEVIIKVHAAGLNPLDVNMRGGYGAATLAMKRDPLNMNKAGSEFPLILGRDVSGVIMECGLDVGYFTPGDEVWAAIPPWKQGSLAEFVVLSANELSNRGGKKATLNKRQTNKYNCSKKRVLILGGSGGVGTFAIQLLKAWGTHVTVTCSQNAERLVRSLGADDVVDYTSGPVERKLRDLDKFDLVLDNVGGETEKWALTLLKPWSGAKYVTLVTPFLRNTDQLGLADGMMQTAVTVATKALKHLTKGVHYRWGFFAPSGSALDDVSEIVDTGKIRPVVEETFSFSRVPQAMQKVEHGHARGKTVVTVAEEQDERP</sequence>
<comment type="catalytic activity">
    <reaction evidence="17">
        <text>a 3-demethylubiquinone + NADPH + 2 H(+) = a 3-demethylubiquinol + NADP(+)</text>
        <dbReference type="Rhea" id="RHEA:83239"/>
        <dbReference type="Rhea" id="RHEA-COMP:10914"/>
        <dbReference type="Rhea" id="RHEA-COMP:19654"/>
        <dbReference type="ChEBI" id="CHEBI:15378"/>
        <dbReference type="ChEBI" id="CHEBI:57783"/>
        <dbReference type="ChEBI" id="CHEBI:58349"/>
        <dbReference type="ChEBI" id="CHEBI:84422"/>
        <dbReference type="ChEBI" id="CHEBI:231825"/>
    </reaction>
</comment>
<keyword evidence="7" id="KW-1000">Mitochondrion outer membrane</keyword>
<dbReference type="GO" id="GO:0005759">
    <property type="term" value="C:mitochondrial matrix"/>
    <property type="evidence" value="ECO:0007669"/>
    <property type="project" value="UniProtKB-SubCell"/>
</dbReference>
<dbReference type="EMBL" id="JAUCMX010000008">
    <property type="protein sequence ID" value="KAK3538007.1"/>
    <property type="molecule type" value="Genomic_DNA"/>
</dbReference>
<evidence type="ECO:0000256" key="15">
    <source>
        <dbReference type="ARBA" id="ARBA00050566"/>
    </source>
</evidence>
<dbReference type="InterPro" id="IPR020843">
    <property type="entry name" value="ER"/>
</dbReference>
<keyword evidence="11" id="KW-0560">Oxidoreductase</keyword>
<comment type="pathway">
    <text evidence="3">Cofactor biosynthesis; ubiquinone biosynthesis.</text>
</comment>
<evidence type="ECO:0000256" key="18">
    <source>
        <dbReference type="ARBA" id="ARBA00071154"/>
    </source>
</evidence>
<dbReference type="GO" id="GO:0016491">
    <property type="term" value="F:oxidoreductase activity"/>
    <property type="evidence" value="ECO:0007669"/>
    <property type="project" value="UniProtKB-KW"/>
</dbReference>
<evidence type="ECO:0000256" key="12">
    <source>
        <dbReference type="ARBA" id="ARBA00023128"/>
    </source>
</evidence>
<gene>
    <name evidence="20" type="ORF">QTP70_027325</name>
</gene>
<dbReference type="FunFam" id="3.40.50.720:FF:000147">
    <property type="entry name" value="Reticulon-4-interacting protein 1 homolog, mitochondrial"/>
    <property type="match status" value="1"/>
</dbReference>
<dbReference type="SUPFAM" id="SSF51735">
    <property type="entry name" value="NAD(P)-binding Rossmann-fold domains"/>
    <property type="match status" value="1"/>
</dbReference>
<dbReference type="GO" id="GO:0005741">
    <property type="term" value="C:mitochondrial outer membrane"/>
    <property type="evidence" value="ECO:0007669"/>
    <property type="project" value="UniProtKB-SubCell"/>
</dbReference>
<evidence type="ECO:0000256" key="11">
    <source>
        <dbReference type="ARBA" id="ARBA00023002"/>
    </source>
</evidence>
<dbReference type="InterPro" id="IPR037397">
    <property type="entry name" value="RTN4IP1"/>
</dbReference>
<keyword evidence="6" id="KW-0547">Nucleotide-binding</keyword>
<accession>A0AAE0R1U3</accession>
<dbReference type="InterPro" id="IPR050700">
    <property type="entry name" value="YIM1/Zinc_Alcohol_DH_Fams"/>
</dbReference>
<dbReference type="GO" id="GO:0007399">
    <property type="term" value="P:nervous system development"/>
    <property type="evidence" value="ECO:0007669"/>
    <property type="project" value="UniProtKB-KW"/>
</dbReference>
<keyword evidence="5" id="KW-0831">Ubiquinone biosynthesis</keyword>
<evidence type="ECO:0000256" key="10">
    <source>
        <dbReference type="ARBA" id="ARBA00022946"/>
    </source>
</evidence>
<organism evidence="20 21">
    <name type="scientific">Hemibagrus guttatus</name>
    <dbReference type="NCBI Taxonomy" id="175788"/>
    <lineage>
        <taxon>Eukaryota</taxon>
        <taxon>Metazoa</taxon>
        <taxon>Chordata</taxon>
        <taxon>Craniata</taxon>
        <taxon>Vertebrata</taxon>
        <taxon>Euteleostomi</taxon>
        <taxon>Actinopterygii</taxon>
        <taxon>Neopterygii</taxon>
        <taxon>Teleostei</taxon>
        <taxon>Ostariophysi</taxon>
        <taxon>Siluriformes</taxon>
        <taxon>Bagridae</taxon>
        <taxon>Hemibagrus</taxon>
    </lineage>
</organism>
<evidence type="ECO:0000256" key="3">
    <source>
        <dbReference type="ARBA" id="ARBA00004749"/>
    </source>
</evidence>
<keyword evidence="9" id="KW-0524">Neurogenesis</keyword>
<dbReference type="Proteomes" id="UP001274896">
    <property type="component" value="Unassembled WGS sequence"/>
</dbReference>
<name>A0AAE0R1U3_9TELE</name>
<evidence type="ECO:0000256" key="16">
    <source>
        <dbReference type="ARBA" id="ARBA00051102"/>
    </source>
</evidence>
<comment type="caution">
    <text evidence="20">The sequence shown here is derived from an EMBL/GenBank/DDBJ whole genome shotgun (WGS) entry which is preliminary data.</text>
</comment>
<dbReference type="Pfam" id="PF08240">
    <property type="entry name" value="ADH_N"/>
    <property type="match status" value="1"/>
</dbReference>
<keyword evidence="13" id="KW-0472">Membrane</keyword>
<evidence type="ECO:0000256" key="4">
    <source>
        <dbReference type="ARBA" id="ARBA00010371"/>
    </source>
</evidence>
<evidence type="ECO:0000256" key="17">
    <source>
        <dbReference type="ARBA" id="ARBA00051220"/>
    </source>
</evidence>
<feature type="non-terminal residue" evidence="20">
    <location>
        <position position="387"/>
    </location>
</feature>
<keyword evidence="21" id="KW-1185">Reference proteome</keyword>
<evidence type="ECO:0000313" key="21">
    <source>
        <dbReference type="Proteomes" id="UP001274896"/>
    </source>
</evidence>